<dbReference type="EMBL" id="CP081303">
    <property type="protein sequence ID" value="QZE13481.1"/>
    <property type="molecule type" value="Genomic_DNA"/>
</dbReference>
<evidence type="ECO:0000313" key="1">
    <source>
        <dbReference type="EMBL" id="QZE13481.1"/>
    </source>
</evidence>
<name>A0AC61ND47_9BACT</name>
<organism evidence="1 2">
    <name type="scientific">Halosquirtibacter laminarini</name>
    <dbReference type="NCBI Taxonomy" id="3374600"/>
    <lineage>
        <taxon>Bacteria</taxon>
        <taxon>Pseudomonadati</taxon>
        <taxon>Bacteroidota</taxon>
        <taxon>Bacteroidia</taxon>
        <taxon>Marinilabiliales</taxon>
        <taxon>Prolixibacteraceae</taxon>
        <taxon>Halosquirtibacter</taxon>
    </lineage>
</organism>
<protein>
    <submittedName>
        <fullName evidence="1">SusD/RagB family nutrient-binding outer membrane lipoprotein</fullName>
    </submittedName>
</protein>
<accession>A0AC61ND47</accession>
<keyword evidence="1" id="KW-0449">Lipoprotein</keyword>
<gene>
    <name evidence="1" type="ORF">K4L44_12935</name>
</gene>
<reference evidence="1" key="1">
    <citation type="submission" date="2021-08" db="EMBL/GenBank/DDBJ databases">
        <title>Novel anaerobic bacterium isolated from sea squirt in East Sea, Republic of Korea.</title>
        <authorList>
            <person name="Nguyen T.H."/>
            <person name="Li Z."/>
            <person name="Lee Y.-J."/>
            <person name="Ko J."/>
            <person name="Kim S.-G."/>
        </authorList>
    </citation>
    <scope>NUCLEOTIDE SEQUENCE</scope>
    <source>
        <strain evidence="1">KCTC 25031</strain>
    </source>
</reference>
<evidence type="ECO:0000313" key="2">
    <source>
        <dbReference type="Proteomes" id="UP000826212"/>
    </source>
</evidence>
<sequence length="548" mass="60898">MIRTIKYTAIASLLFFASCSEKLTETNENPNAPTTVPTPSLLINAQYRLVDDIRDEWYSGRQALLWSQYWSQANYTEEDRYQYRENSNASSFKVIYSDLMDLKTIIELNTDPATKDKMSAYGNNDNQIAVARILKSWTFMLLTETYGPIPYESHGSNDPTFQALQAKEGIVNPVYADPKDIYVDILKELRESADMIKESEVAFTEGDNIYQGDASKWKKLANSLILRGAMRIRDAAPDIAEAAILAAKDGFMTSDADNALFHNESTAANASPFYKAYAVNNRTDFTMAKPFMDLLRGDTGPFAGTVDPRIYYFAAPLDATATAAAGPAISKGDYLPKATDVLGAGTYSVDNYIGMPYGLESEYTSKIGATKVSLPNAPMQATFGNPFMDYAEVCFLLSEYNGWSQPEYVEGVKASMRRWGVQETAINSYVATLPAANEENVLTQKYIALYMQPYNAWAEYRRTGFPKTMVLPGEVSFVDTEGIISADNIGKSYYFESLVSDVEDDLPARVKFANDEPLLNPSGYNSGVEELGGEGSDKMSTKLWWDLN</sequence>
<proteinExistence type="predicted"/>
<keyword evidence="2" id="KW-1185">Reference proteome</keyword>
<dbReference type="Proteomes" id="UP000826212">
    <property type="component" value="Chromosome"/>
</dbReference>